<gene>
    <name evidence="2" type="ORF">BN2614_LOCUS1</name>
</gene>
<feature type="region of interest" description="Disordered" evidence="1">
    <location>
        <begin position="1"/>
        <end position="58"/>
    </location>
</feature>
<comment type="caution">
    <text evidence="2">The sequence shown here is derived from an EMBL/GenBank/DDBJ whole genome shotgun (WGS) entry which is preliminary data.</text>
</comment>
<proteinExistence type="predicted"/>
<name>A0A9X9PZD9_GULGU</name>
<dbReference type="Proteomes" id="UP000269945">
    <property type="component" value="Unassembled WGS sequence"/>
</dbReference>
<dbReference type="EMBL" id="CYRY02011455">
    <property type="protein sequence ID" value="VCW79156.1"/>
    <property type="molecule type" value="Genomic_DNA"/>
</dbReference>
<keyword evidence="3" id="KW-1185">Reference proteome</keyword>
<evidence type="ECO:0000313" key="2">
    <source>
        <dbReference type="EMBL" id="VCW79156.1"/>
    </source>
</evidence>
<evidence type="ECO:0000256" key="1">
    <source>
        <dbReference type="SAM" id="MobiDB-lite"/>
    </source>
</evidence>
<dbReference type="AlphaFoldDB" id="A0A9X9PZD9"/>
<accession>A0A9X9PZD9</accession>
<organism evidence="2 3">
    <name type="scientific">Gulo gulo</name>
    <name type="common">Wolverine</name>
    <name type="synonym">Gluton</name>
    <dbReference type="NCBI Taxonomy" id="48420"/>
    <lineage>
        <taxon>Eukaryota</taxon>
        <taxon>Metazoa</taxon>
        <taxon>Chordata</taxon>
        <taxon>Craniata</taxon>
        <taxon>Vertebrata</taxon>
        <taxon>Euteleostomi</taxon>
        <taxon>Mammalia</taxon>
        <taxon>Eutheria</taxon>
        <taxon>Laurasiatheria</taxon>
        <taxon>Carnivora</taxon>
        <taxon>Caniformia</taxon>
        <taxon>Musteloidea</taxon>
        <taxon>Mustelidae</taxon>
        <taxon>Guloninae</taxon>
        <taxon>Gulo</taxon>
    </lineage>
</organism>
<protein>
    <submittedName>
        <fullName evidence="2">Uncharacterized protein</fullName>
    </submittedName>
</protein>
<reference evidence="2 3" key="1">
    <citation type="submission" date="2018-10" db="EMBL/GenBank/DDBJ databases">
        <authorList>
            <person name="Ekblom R."/>
            <person name="Jareborg N."/>
        </authorList>
    </citation>
    <scope>NUCLEOTIDE SEQUENCE [LARGE SCALE GENOMIC DNA]</scope>
    <source>
        <tissue evidence="2">Muscle</tissue>
    </source>
</reference>
<evidence type="ECO:0000313" key="3">
    <source>
        <dbReference type="Proteomes" id="UP000269945"/>
    </source>
</evidence>
<sequence>MSGLDEGNDLPAAKDCGQTTAEPAPGHPDLNQCQGEETEATPVMADTAPEGKFAKYAR</sequence>